<dbReference type="Pfam" id="PF12311">
    <property type="entry name" value="DUF3632"/>
    <property type="match status" value="1"/>
</dbReference>
<dbReference type="EMBL" id="KB705880">
    <property type="protein sequence ID" value="EMR70348.1"/>
    <property type="molecule type" value="Genomic_DNA"/>
</dbReference>
<organism evidence="1 2">
    <name type="scientific">Eutypa lata (strain UCR-EL1)</name>
    <name type="common">Grapevine dieback disease fungus</name>
    <name type="synonym">Eutypa armeniacae</name>
    <dbReference type="NCBI Taxonomy" id="1287681"/>
    <lineage>
        <taxon>Eukaryota</taxon>
        <taxon>Fungi</taxon>
        <taxon>Dikarya</taxon>
        <taxon>Ascomycota</taxon>
        <taxon>Pezizomycotina</taxon>
        <taxon>Sordariomycetes</taxon>
        <taxon>Xylariomycetidae</taxon>
        <taxon>Xylariales</taxon>
        <taxon>Diatrypaceae</taxon>
        <taxon>Eutypa</taxon>
    </lineage>
</organism>
<dbReference type="HOGENOM" id="CLU_1023188_0_0_1"/>
<sequence length="272" mass="31297">MSEASSTPLSKDVGGLDTQILNQIRSILMSNGNPVAAAPGILSALRDYPSTRPKALWVIFDFMTVNFSTLERPENILSLIEELSYLSYRFSFDLTMALSRYVCGLSSFTSAKSDMDKLVNFHSFTCALWDHGLLYNDNDVFFFMNAMAGGLEVERPAREVPYWLDIIEIWLQKYGYKLRERVRRQRTTNDRYLAGDLYSKNEKQCELKPCRWNFWCDRRMKLARTKGSEKHVKEAERMRKISFPEAVTIATAATITYPQAVTPHSLIKFVHS</sequence>
<evidence type="ECO:0000313" key="1">
    <source>
        <dbReference type="EMBL" id="EMR70348.1"/>
    </source>
</evidence>
<protein>
    <submittedName>
        <fullName evidence="1">Uncharacterized protein</fullName>
    </submittedName>
</protein>
<accession>M7T0K0</accession>
<keyword evidence="2" id="KW-1185">Reference proteome</keyword>
<evidence type="ECO:0000313" key="2">
    <source>
        <dbReference type="Proteomes" id="UP000012174"/>
    </source>
</evidence>
<name>M7T0K0_EUTLA</name>
<dbReference type="InterPro" id="IPR022085">
    <property type="entry name" value="OpdG"/>
</dbReference>
<reference evidence="2" key="1">
    <citation type="journal article" date="2013" name="Genome Announc.">
        <title>Draft genome sequence of the grapevine dieback fungus Eutypa lata UCR-EL1.</title>
        <authorList>
            <person name="Blanco-Ulate B."/>
            <person name="Rolshausen P.E."/>
            <person name="Cantu D."/>
        </authorList>
    </citation>
    <scope>NUCLEOTIDE SEQUENCE [LARGE SCALE GENOMIC DNA]</scope>
    <source>
        <strain evidence="2">UCR-EL1</strain>
    </source>
</reference>
<dbReference type="Proteomes" id="UP000012174">
    <property type="component" value="Unassembled WGS sequence"/>
</dbReference>
<gene>
    <name evidence="1" type="ORF">UCREL1_2610</name>
</gene>
<dbReference type="KEGG" id="ela:UCREL1_2610"/>
<dbReference type="AlphaFoldDB" id="M7T0K0"/>
<proteinExistence type="predicted"/>